<reference evidence="1" key="1">
    <citation type="submission" date="2021-01" db="EMBL/GenBank/DDBJ databases">
        <title>Genome public.</title>
        <authorList>
            <person name="Liu C."/>
            <person name="Sun Q."/>
        </authorList>
    </citation>
    <scope>NUCLEOTIDE SEQUENCE</scope>
    <source>
        <strain evidence="1">M6</strain>
    </source>
</reference>
<keyword evidence="2" id="KW-1185">Reference proteome</keyword>
<dbReference type="Pfam" id="PF14276">
    <property type="entry name" value="DUF4363"/>
    <property type="match status" value="1"/>
</dbReference>
<dbReference type="EMBL" id="JAEQMG010000015">
    <property type="protein sequence ID" value="MBK6087248.1"/>
    <property type="molecule type" value="Genomic_DNA"/>
</dbReference>
<sequence length="126" mass="13930">MKRIIISLALLAACAIGAVIETAYISSSVDSYTDTIDRIDGYMLRDDFENALTECTRLNDEWTDSAHGIDALLIHDYVDGIGLGIAQMKSHIESGNPDMYFSESEKTKKALASIKDSEYPYAENIL</sequence>
<dbReference type="InterPro" id="IPR025373">
    <property type="entry name" value="DUF4363"/>
</dbReference>
<proteinExistence type="predicted"/>
<evidence type="ECO:0000313" key="1">
    <source>
        <dbReference type="EMBL" id="MBK6087248.1"/>
    </source>
</evidence>
<name>A0A934WQA2_9FIRM</name>
<dbReference type="RefSeq" id="WP_186834160.1">
    <property type="nucleotide sequence ID" value="NZ_JAEQMG010000015.1"/>
</dbReference>
<comment type="caution">
    <text evidence="1">The sequence shown here is derived from an EMBL/GenBank/DDBJ whole genome shotgun (WGS) entry which is preliminary data.</text>
</comment>
<protein>
    <submittedName>
        <fullName evidence="1">DUF4363 family protein</fullName>
    </submittedName>
</protein>
<dbReference type="Proteomes" id="UP000633365">
    <property type="component" value="Unassembled WGS sequence"/>
</dbReference>
<organism evidence="1 2">
    <name type="scientific">Ruminococcus difficilis</name>
    <dbReference type="NCBI Taxonomy" id="2763069"/>
    <lineage>
        <taxon>Bacteria</taxon>
        <taxon>Bacillati</taxon>
        <taxon>Bacillota</taxon>
        <taxon>Clostridia</taxon>
        <taxon>Eubacteriales</taxon>
        <taxon>Oscillospiraceae</taxon>
        <taxon>Ruminococcus</taxon>
    </lineage>
</organism>
<dbReference type="AlphaFoldDB" id="A0A934WQA2"/>
<accession>A0A934WQA2</accession>
<gene>
    <name evidence="1" type="ORF">JKK62_01005</name>
</gene>
<evidence type="ECO:0000313" key="2">
    <source>
        <dbReference type="Proteomes" id="UP000633365"/>
    </source>
</evidence>